<dbReference type="Proteomes" id="UP001283361">
    <property type="component" value="Unassembled WGS sequence"/>
</dbReference>
<evidence type="ECO:0000313" key="1">
    <source>
        <dbReference type="EMBL" id="KAK3738205.1"/>
    </source>
</evidence>
<reference evidence="1" key="1">
    <citation type="journal article" date="2023" name="G3 (Bethesda)">
        <title>A reference genome for the long-term kleptoplast-retaining sea slug Elysia crispata morphotype clarki.</title>
        <authorList>
            <person name="Eastman K.E."/>
            <person name="Pendleton A.L."/>
            <person name="Shaikh M.A."/>
            <person name="Suttiyut T."/>
            <person name="Ogas R."/>
            <person name="Tomko P."/>
            <person name="Gavelis G."/>
            <person name="Widhalm J.R."/>
            <person name="Wisecaver J.H."/>
        </authorList>
    </citation>
    <scope>NUCLEOTIDE SEQUENCE</scope>
    <source>
        <strain evidence="1">ECLA1</strain>
    </source>
</reference>
<gene>
    <name evidence="1" type="ORF">RRG08_039616</name>
</gene>
<organism evidence="1 2">
    <name type="scientific">Elysia crispata</name>
    <name type="common">lettuce slug</name>
    <dbReference type="NCBI Taxonomy" id="231223"/>
    <lineage>
        <taxon>Eukaryota</taxon>
        <taxon>Metazoa</taxon>
        <taxon>Spiralia</taxon>
        <taxon>Lophotrochozoa</taxon>
        <taxon>Mollusca</taxon>
        <taxon>Gastropoda</taxon>
        <taxon>Heterobranchia</taxon>
        <taxon>Euthyneura</taxon>
        <taxon>Panpulmonata</taxon>
        <taxon>Sacoglossa</taxon>
        <taxon>Placobranchoidea</taxon>
        <taxon>Plakobranchidae</taxon>
        <taxon>Elysia</taxon>
    </lineage>
</organism>
<evidence type="ECO:0000313" key="2">
    <source>
        <dbReference type="Proteomes" id="UP001283361"/>
    </source>
</evidence>
<accession>A0AAE1CV42</accession>
<comment type="caution">
    <text evidence="1">The sequence shown here is derived from an EMBL/GenBank/DDBJ whole genome shotgun (WGS) entry which is preliminary data.</text>
</comment>
<keyword evidence="2" id="KW-1185">Reference proteome</keyword>
<sequence>MEPSGLVVALDRVVENCCHGGMDRWVEKLKLRFGLVEMDNCTETLSMKSSRPLTLFWGTQFALANSLTPPETLKFYIARNRNLRVWPADRDSRPLSVDPPRPDRPVLYDRNLSQEGDHHTVCFIVYTNLRQAGRSLKLIPLRDDLRPPRFRF</sequence>
<proteinExistence type="predicted"/>
<dbReference type="AlphaFoldDB" id="A0AAE1CV42"/>
<name>A0AAE1CV42_9GAST</name>
<protein>
    <submittedName>
        <fullName evidence="1">Uncharacterized protein</fullName>
    </submittedName>
</protein>
<dbReference type="EMBL" id="JAWDGP010006599">
    <property type="protein sequence ID" value="KAK3738205.1"/>
    <property type="molecule type" value="Genomic_DNA"/>
</dbReference>